<accession>A0AAP5V129</accession>
<dbReference type="RefSeq" id="WP_146153385.1">
    <property type="nucleotide sequence ID" value="NZ_PVZM01000038.1"/>
</dbReference>
<comment type="caution">
    <text evidence="2">The sequence shown here is derived from an EMBL/GenBank/DDBJ whole genome shotgun (WGS) entry which is preliminary data.</text>
</comment>
<dbReference type="AlphaFoldDB" id="A0AAP5V129"/>
<keyword evidence="1" id="KW-1133">Transmembrane helix</keyword>
<gene>
    <name evidence="2" type="ORF">ParKJ_39660</name>
</gene>
<name>A0AAP5V129_9BURK</name>
<evidence type="ECO:0000256" key="1">
    <source>
        <dbReference type="SAM" id="Phobius"/>
    </source>
</evidence>
<evidence type="ECO:0000313" key="3">
    <source>
        <dbReference type="Proteomes" id="UP001246473"/>
    </source>
</evidence>
<proteinExistence type="predicted"/>
<reference evidence="2" key="1">
    <citation type="submission" date="2022-08" db="EMBL/GenBank/DDBJ databases">
        <authorList>
            <person name="Kim S.-J."/>
        </authorList>
    </citation>
    <scope>NUCLEOTIDE SEQUENCE</scope>
    <source>
        <strain evidence="2">KJ</strain>
    </source>
</reference>
<evidence type="ECO:0000313" key="2">
    <source>
        <dbReference type="EMBL" id="MDT8843537.1"/>
    </source>
</evidence>
<feature type="transmembrane region" description="Helical" evidence="1">
    <location>
        <begin position="32"/>
        <end position="53"/>
    </location>
</feature>
<protein>
    <submittedName>
        <fullName evidence="2">Uncharacterized protein</fullName>
    </submittedName>
</protein>
<sequence length="113" mass="12562">MFVVFIAFFEVLRDSLKSLQLQKKGHDDQNTMLIIAVVLLVASVITLYTSIAVTQGALPHIDRQGLGDTTQFMLWLSLGSAWLYKCRLKGVERRVERQTKSAPVTPAATLDGL</sequence>
<dbReference type="Proteomes" id="UP001246473">
    <property type="component" value="Unassembled WGS sequence"/>
</dbReference>
<organism evidence="2 3">
    <name type="scientific">Paraburkholderia fungorum</name>
    <dbReference type="NCBI Taxonomy" id="134537"/>
    <lineage>
        <taxon>Bacteria</taxon>
        <taxon>Pseudomonadati</taxon>
        <taxon>Pseudomonadota</taxon>
        <taxon>Betaproteobacteria</taxon>
        <taxon>Burkholderiales</taxon>
        <taxon>Burkholderiaceae</taxon>
        <taxon>Paraburkholderia</taxon>
    </lineage>
</organism>
<keyword evidence="1" id="KW-0472">Membrane</keyword>
<keyword evidence="1" id="KW-0812">Transmembrane</keyword>
<dbReference type="EMBL" id="JANSLM010000026">
    <property type="protein sequence ID" value="MDT8843537.1"/>
    <property type="molecule type" value="Genomic_DNA"/>
</dbReference>